<dbReference type="Proteomes" id="UP000485562">
    <property type="component" value="Unassembled WGS sequence"/>
</dbReference>
<protein>
    <recommendedName>
        <fullName evidence="2">Cell division protein FtsL</fullName>
    </recommendedName>
</protein>
<reference evidence="1" key="1">
    <citation type="submission" date="2017-02" db="EMBL/GenBank/DDBJ databases">
        <title>Delving into the versatile metabolic prowess of the omnipresent phylum Bacteroidetes.</title>
        <authorList>
            <person name="Nobu M.K."/>
            <person name="Mei R."/>
            <person name="Narihiro T."/>
            <person name="Kuroda K."/>
            <person name="Liu W.-T."/>
        </authorList>
    </citation>
    <scope>NUCLEOTIDE SEQUENCE</scope>
    <source>
        <strain evidence="1">ADurb.Bin131</strain>
    </source>
</reference>
<gene>
    <name evidence="1" type="ORF">BWX89_01309</name>
</gene>
<evidence type="ECO:0008006" key="2">
    <source>
        <dbReference type="Google" id="ProtNLM"/>
    </source>
</evidence>
<proteinExistence type="predicted"/>
<dbReference type="PROSITE" id="PS51257">
    <property type="entry name" value="PROKAR_LIPOPROTEIN"/>
    <property type="match status" value="1"/>
</dbReference>
<organism evidence="1">
    <name type="scientific">candidate division TA06 bacterium ADurb.Bin131</name>
    <dbReference type="NCBI Taxonomy" id="1852827"/>
    <lineage>
        <taxon>Bacteria</taxon>
        <taxon>Bacteria division TA06</taxon>
    </lineage>
</organism>
<dbReference type="EMBL" id="MWDQ01000128">
    <property type="protein sequence ID" value="OQB72442.1"/>
    <property type="molecule type" value="Genomic_DNA"/>
</dbReference>
<comment type="caution">
    <text evidence="1">The sequence shown here is derived from an EMBL/GenBank/DDBJ whole genome shotgun (WGS) entry which is preliminary data.</text>
</comment>
<sequence length="111" mass="13324">MRNRRMLPQWISNLALASVFVFCYLILSCKVIVISYKVSDLEKQLQQLRNWNQYYRSQILKEMSFEKVKLRAEKLNLSLEVPDKWRIVQINEPEDSRETNNYANAEEKKPN</sequence>
<dbReference type="AlphaFoldDB" id="A0A1V6C6B9"/>
<evidence type="ECO:0000313" key="1">
    <source>
        <dbReference type="EMBL" id="OQB72442.1"/>
    </source>
</evidence>
<name>A0A1V6C6B9_UNCT6</name>
<accession>A0A1V6C6B9</accession>